<evidence type="ECO:0000259" key="3">
    <source>
        <dbReference type="Pfam" id="PF22666"/>
    </source>
</evidence>
<dbReference type="PANTHER" id="PTHR43730:SF1">
    <property type="entry name" value="BETA-MANNOSIDASE"/>
    <property type="match status" value="1"/>
</dbReference>
<sequence>MARRAFASDDQPMRLDEGWQLTLSAPDAAAGPADLATFSDRIAARVPGTVAGALAAAGHYRAEDPLPLHDKDAWFVCQVDVANPGARALRLDGLATIAEVYWNGEQVLSSDSMFLAHEVCVEARASNELAICFRALGPHLYKKGPRARWRPQLAVSQGLRLIRTTLLGHMPGWCPDVHAVGPWRPISLMKPDGALVTVKRLDARLGADGAGLLSLVFSMDGSQDTAFLHCAGATATATLADDGDWRAELRIPEVAPWWPHTHGDPVLHDIEIEAGGLRFDLGRTGFRRIEVDKGGDGKGFALKINGVDVFCRGAVWTTPDIVNLPCDRESYRHLLDLARKAGMNMLRIGGTMTYEGPEFFALCDELGLMVWQDFQFANYDYPVKDEAFVALVEAEARQFLEATQACPSLAVICGGSEIYQQGAMLGLPEERWKGPLSETLLAGIAKNLRPDVPYVANSPCGGAQPFSPNEGIAHYYGVGAYLRPLEDARRANVRFAAECLAFSNVPQQRTLDAHLSVRPGHDPRWKARVPRDRGAGWDFEDVRDHYLTRLYGEDPAALRYGDPGRYLDLSRAVTGEVMEATFAEWRRAASSCGGALVWTFQDLLPGAGWGVVDATGEPKPAWYALKRAFRPVQIALTDEGTNGLAIHTINETADERNLILSIACLREGRTPVVSGRRELALAPRQSMEIAATDLFGAFFDTTYAYRFGPPSHDVTVARLSDPATGESVAEAFHFPLGFPHAQTALELGVGVEGNERDGWRMRLTADRFAQSVHVADENFRPDDDWFHLAPGTEKVILLTPRDDTVSGATPQGLVAALNGSGTQFY</sequence>
<feature type="domain" description="Beta-mannosidase-like galactose-binding" evidence="3">
    <location>
        <begin position="41"/>
        <end position="184"/>
    </location>
</feature>
<dbReference type="Proteomes" id="UP000244081">
    <property type="component" value="Unassembled WGS sequence"/>
</dbReference>
<gene>
    <name evidence="4" type="ORF">C8N35_101776</name>
</gene>
<proteinExistence type="predicted"/>
<keyword evidence="1" id="KW-0378">Hydrolase</keyword>
<organism evidence="4 5">
    <name type="scientific">Breoghania corrubedonensis</name>
    <dbReference type="NCBI Taxonomy" id="665038"/>
    <lineage>
        <taxon>Bacteria</taxon>
        <taxon>Pseudomonadati</taxon>
        <taxon>Pseudomonadota</taxon>
        <taxon>Alphaproteobacteria</taxon>
        <taxon>Hyphomicrobiales</taxon>
        <taxon>Stappiaceae</taxon>
        <taxon>Breoghania</taxon>
    </lineage>
</organism>
<dbReference type="AlphaFoldDB" id="A0A2T5VG47"/>
<dbReference type="InterPro" id="IPR036156">
    <property type="entry name" value="Beta-gal/glucu_dom_sf"/>
</dbReference>
<evidence type="ECO:0000256" key="1">
    <source>
        <dbReference type="ARBA" id="ARBA00022801"/>
    </source>
</evidence>
<dbReference type="Gene3D" id="3.20.20.80">
    <property type="entry name" value="Glycosidases"/>
    <property type="match status" value="1"/>
</dbReference>
<dbReference type="PANTHER" id="PTHR43730">
    <property type="entry name" value="BETA-MANNOSIDASE"/>
    <property type="match status" value="1"/>
</dbReference>
<reference evidence="4 5" key="1">
    <citation type="submission" date="2018-04" db="EMBL/GenBank/DDBJ databases">
        <title>Genomic Encyclopedia of Archaeal and Bacterial Type Strains, Phase II (KMG-II): from individual species to whole genera.</title>
        <authorList>
            <person name="Goeker M."/>
        </authorList>
    </citation>
    <scope>NUCLEOTIDE SEQUENCE [LARGE SCALE GENOMIC DNA]</scope>
    <source>
        <strain evidence="4 5">DSM 23382</strain>
    </source>
</reference>
<dbReference type="SUPFAM" id="SSF49303">
    <property type="entry name" value="beta-Galactosidase/glucuronidase domain"/>
    <property type="match status" value="2"/>
</dbReference>
<evidence type="ECO:0000313" key="5">
    <source>
        <dbReference type="Proteomes" id="UP000244081"/>
    </source>
</evidence>
<dbReference type="InterPro" id="IPR050887">
    <property type="entry name" value="Beta-mannosidase_GH2"/>
</dbReference>
<protein>
    <submittedName>
        <fullName evidence="4">Beta-mannosidase</fullName>
    </submittedName>
</protein>
<dbReference type="Pfam" id="PF22666">
    <property type="entry name" value="Glyco_hydro_2_N2"/>
    <property type="match status" value="1"/>
</dbReference>
<dbReference type="GO" id="GO:0006516">
    <property type="term" value="P:glycoprotein catabolic process"/>
    <property type="evidence" value="ECO:0007669"/>
    <property type="project" value="TreeGrafter"/>
</dbReference>
<dbReference type="SUPFAM" id="SSF51445">
    <property type="entry name" value="(Trans)glycosidases"/>
    <property type="match status" value="1"/>
</dbReference>
<dbReference type="Gene3D" id="2.60.120.260">
    <property type="entry name" value="Galactose-binding domain-like"/>
    <property type="match status" value="1"/>
</dbReference>
<dbReference type="EMBL" id="QAYG01000001">
    <property type="protein sequence ID" value="PTW62729.1"/>
    <property type="molecule type" value="Genomic_DNA"/>
</dbReference>
<dbReference type="InterPro" id="IPR017853">
    <property type="entry name" value="GH"/>
</dbReference>
<name>A0A2T5VG47_9HYPH</name>
<dbReference type="InterPro" id="IPR008979">
    <property type="entry name" value="Galactose-bd-like_sf"/>
</dbReference>
<keyword evidence="5" id="KW-1185">Reference proteome</keyword>
<dbReference type="SUPFAM" id="SSF49785">
    <property type="entry name" value="Galactose-binding domain-like"/>
    <property type="match status" value="1"/>
</dbReference>
<dbReference type="GO" id="GO:0004567">
    <property type="term" value="F:beta-mannosidase activity"/>
    <property type="evidence" value="ECO:0007669"/>
    <property type="project" value="TreeGrafter"/>
</dbReference>
<evidence type="ECO:0000256" key="2">
    <source>
        <dbReference type="ARBA" id="ARBA00023295"/>
    </source>
</evidence>
<evidence type="ECO:0000313" key="4">
    <source>
        <dbReference type="EMBL" id="PTW62729.1"/>
    </source>
</evidence>
<keyword evidence="2" id="KW-0326">Glycosidase</keyword>
<dbReference type="InterPro" id="IPR054593">
    <property type="entry name" value="Beta-mannosidase-like_N2"/>
</dbReference>
<accession>A0A2T5VG47</accession>
<comment type="caution">
    <text evidence="4">The sequence shown here is derived from an EMBL/GenBank/DDBJ whole genome shotgun (WGS) entry which is preliminary data.</text>
</comment>